<dbReference type="OrthoDB" id="334894at2"/>
<reference evidence="9 10" key="1">
    <citation type="submission" date="2016-10" db="EMBL/GenBank/DDBJ databases">
        <authorList>
            <person name="de Groot N.N."/>
        </authorList>
    </citation>
    <scope>NUCLEOTIDE SEQUENCE [LARGE SCALE GENOMIC DNA]</scope>
    <source>
        <strain evidence="9 10">CPCC 202808</strain>
    </source>
</reference>
<dbReference type="Gene3D" id="3.40.50.720">
    <property type="entry name" value="NAD(P)-binding Rossmann-like Domain"/>
    <property type="match status" value="1"/>
</dbReference>
<gene>
    <name evidence="8" type="ORF">FHR37_004017</name>
    <name evidence="9" type="ORF">SAMN05421678_111137</name>
</gene>
<evidence type="ECO:0000313" key="8">
    <source>
        <dbReference type="EMBL" id="NYH85166.1"/>
    </source>
</evidence>
<dbReference type="PANTHER" id="PTHR43880:SF12">
    <property type="entry name" value="ALCOHOL DEHYDROGENASE CLASS-3"/>
    <property type="match status" value="1"/>
</dbReference>
<evidence type="ECO:0000259" key="7">
    <source>
        <dbReference type="SMART" id="SM00829"/>
    </source>
</evidence>
<dbReference type="CDD" id="cd08279">
    <property type="entry name" value="Zn_ADH_class_III"/>
    <property type="match status" value="1"/>
</dbReference>
<dbReference type="RefSeq" id="WP_092885353.1">
    <property type="nucleotide sequence ID" value="NZ_FOOI01000011.1"/>
</dbReference>
<evidence type="ECO:0000256" key="4">
    <source>
        <dbReference type="ARBA" id="ARBA00023002"/>
    </source>
</evidence>
<dbReference type="EC" id="1.1.1.284" evidence="8"/>
<dbReference type="GO" id="GO:0004022">
    <property type="term" value="F:alcohol dehydrogenase (NAD+) activity"/>
    <property type="evidence" value="ECO:0007669"/>
    <property type="project" value="UniProtKB-EC"/>
</dbReference>
<sequence>MEEISVRAAVLDAPGTPLRVEELSLQPPRAGEVLVRVTAAGLCHTDLHYLSGDLACTTPIVPGHEGAGVVEQVGAGVTSVRPGDSVVLMWRPRCGRCAYCSSGRPALCDNARVQITTNGLLDGTTRLRRGDQEVRHLLGVSCFADRCVVAEQSVIKIPDDIPPRIASLVGCAVITGVGSVLNVVTDAARSGILVIGAGGVGLSCVLGGKLAGAYPLIVADVVPQRLELAARLGATHTIDSGRTDLEQAVREICPDGVDWALEAVGRAPTLEQGLACLRKGGTLVAIGLGAVGATFEVPINQLVQQEKRLVGSLYGSANTVTDVPKLLELYKAGRLPLDELLGPTYPLSRVNDACQALVDGAVGRIVLDPDR</sequence>
<dbReference type="GO" id="GO:0008270">
    <property type="term" value="F:zinc ion binding"/>
    <property type="evidence" value="ECO:0007669"/>
    <property type="project" value="InterPro"/>
</dbReference>
<dbReference type="STRING" id="504797.SAMN05421678_111137"/>
<dbReference type="InterPro" id="IPR011032">
    <property type="entry name" value="GroES-like_sf"/>
</dbReference>
<evidence type="ECO:0000256" key="5">
    <source>
        <dbReference type="ARBA" id="ARBA00023027"/>
    </source>
</evidence>
<evidence type="ECO:0000256" key="6">
    <source>
        <dbReference type="RuleBase" id="RU361277"/>
    </source>
</evidence>
<dbReference type="EMBL" id="JACBZA010000001">
    <property type="protein sequence ID" value="NYH85166.1"/>
    <property type="molecule type" value="Genomic_DNA"/>
</dbReference>
<evidence type="ECO:0000256" key="2">
    <source>
        <dbReference type="ARBA" id="ARBA00022723"/>
    </source>
</evidence>
<feature type="domain" description="Enoyl reductase (ER)" evidence="7">
    <location>
        <begin position="15"/>
        <end position="367"/>
    </location>
</feature>
<accession>A0A1I2X141</accession>
<dbReference type="GO" id="GO:0046294">
    <property type="term" value="P:formaldehyde catabolic process"/>
    <property type="evidence" value="ECO:0007669"/>
    <property type="project" value="TreeGrafter"/>
</dbReference>
<evidence type="ECO:0000313" key="9">
    <source>
        <dbReference type="EMBL" id="SFH05661.1"/>
    </source>
</evidence>
<dbReference type="AlphaFoldDB" id="A0A1I2X141"/>
<reference evidence="8 11" key="2">
    <citation type="submission" date="2020-07" db="EMBL/GenBank/DDBJ databases">
        <title>Sequencing the genomes of 1000 actinobacteria strains.</title>
        <authorList>
            <person name="Klenk H.-P."/>
        </authorList>
    </citation>
    <scope>NUCLEOTIDE SEQUENCE [LARGE SCALE GENOMIC DNA]</scope>
    <source>
        <strain evidence="8 11">DSM 45117</strain>
    </source>
</reference>
<proteinExistence type="inferred from homology"/>
<dbReference type="EMBL" id="FOOI01000011">
    <property type="protein sequence ID" value="SFH05661.1"/>
    <property type="molecule type" value="Genomic_DNA"/>
</dbReference>
<dbReference type="GO" id="GO:0051903">
    <property type="term" value="F:S-(hydroxymethyl)glutathione dehydrogenase [NAD(P)+] activity"/>
    <property type="evidence" value="ECO:0007669"/>
    <property type="project" value="UniProtKB-EC"/>
</dbReference>
<dbReference type="Proteomes" id="UP000199052">
    <property type="component" value="Unassembled WGS sequence"/>
</dbReference>
<keyword evidence="2 6" id="KW-0479">Metal-binding</keyword>
<dbReference type="EC" id="1.1.1.1" evidence="8"/>
<dbReference type="InterPro" id="IPR013154">
    <property type="entry name" value="ADH-like_N"/>
</dbReference>
<keyword evidence="11" id="KW-1185">Reference proteome</keyword>
<evidence type="ECO:0000256" key="3">
    <source>
        <dbReference type="ARBA" id="ARBA00022833"/>
    </source>
</evidence>
<evidence type="ECO:0000256" key="1">
    <source>
        <dbReference type="ARBA" id="ARBA00008072"/>
    </source>
</evidence>
<dbReference type="PANTHER" id="PTHR43880">
    <property type="entry name" value="ALCOHOL DEHYDROGENASE"/>
    <property type="match status" value="1"/>
</dbReference>
<keyword evidence="3 6" id="KW-0862">Zinc</keyword>
<name>A0A1I2X141_9ACTN</name>
<dbReference type="Proteomes" id="UP000533017">
    <property type="component" value="Unassembled WGS sequence"/>
</dbReference>
<dbReference type="InterPro" id="IPR036291">
    <property type="entry name" value="NAD(P)-bd_dom_sf"/>
</dbReference>
<evidence type="ECO:0000313" key="10">
    <source>
        <dbReference type="Proteomes" id="UP000199052"/>
    </source>
</evidence>
<protein>
    <submittedName>
        <fullName evidence="9">S-(Hydroxymethyl)glutathione dehydrogenase / alcohol dehydrogenase</fullName>
    </submittedName>
    <submittedName>
        <fullName evidence="8">S-(Hydroxymethyl)glutathione dehydrogenase/alcohol dehydrogenase</fullName>
        <ecNumber evidence="8">1.1.1.1</ecNumber>
        <ecNumber evidence="8">1.1.1.284</ecNumber>
    </submittedName>
</protein>
<dbReference type="InterPro" id="IPR002328">
    <property type="entry name" value="ADH_Zn_CS"/>
</dbReference>
<comment type="similarity">
    <text evidence="1 6">Belongs to the zinc-containing alcohol dehydrogenase family.</text>
</comment>
<evidence type="ECO:0000313" key="11">
    <source>
        <dbReference type="Proteomes" id="UP000533017"/>
    </source>
</evidence>
<dbReference type="SUPFAM" id="SSF51735">
    <property type="entry name" value="NAD(P)-binding Rossmann-fold domains"/>
    <property type="match status" value="1"/>
</dbReference>
<dbReference type="Pfam" id="PF00107">
    <property type="entry name" value="ADH_zinc_N"/>
    <property type="match status" value="1"/>
</dbReference>
<dbReference type="PROSITE" id="PS00059">
    <property type="entry name" value="ADH_ZINC"/>
    <property type="match status" value="1"/>
</dbReference>
<organism evidence="9 10">
    <name type="scientific">Actinopolymorpha cephalotaxi</name>
    <dbReference type="NCBI Taxonomy" id="504797"/>
    <lineage>
        <taxon>Bacteria</taxon>
        <taxon>Bacillati</taxon>
        <taxon>Actinomycetota</taxon>
        <taxon>Actinomycetes</taxon>
        <taxon>Propionibacteriales</taxon>
        <taxon>Actinopolymorphaceae</taxon>
        <taxon>Actinopolymorpha</taxon>
    </lineage>
</organism>
<dbReference type="SUPFAM" id="SSF50129">
    <property type="entry name" value="GroES-like"/>
    <property type="match status" value="1"/>
</dbReference>
<dbReference type="SMART" id="SM00829">
    <property type="entry name" value="PKS_ER"/>
    <property type="match status" value="1"/>
</dbReference>
<keyword evidence="4 8" id="KW-0560">Oxidoreductase</keyword>
<keyword evidence="5" id="KW-0520">NAD</keyword>
<dbReference type="GO" id="GO:0005829">
    <property type="term" value="C:cytosol"/>
    <property type="evidence" value="ECO:0007669"/>
    <property type="project" value="TreeGrafter"/>
</dbReference>
<dbReference type="Pfam" id="PF08240">
    <property type="entry name" value="ADH_N"/>
    <property type="match status" value="1"/>
</dbReference>
<comment type="cofactor">
    <cofactor evidence="6">
        <name>Zn(2+)</name>
        <dbReference type="ChEBI" id="CHEBI:29105"/>
    </cofactor>
</comment>
<dbReference type="InterPro" id="IPR020843">
    <property type="entry name" value="ER"/>
</dbReference>
<dbReference type="Gene3D" id="3.90.180.10">
    <property type="entry name" value="Medium-chain alcohol dehydrogenases, catalytic domain"/>
    <property type="match status" value="1"/>
</dbReference>
<dbReference type="InterPro" id="IPR013149">
    <property type="entry name" value="ADH-like_C"/>
</dbReference>